<reference evidence="3" key="1">
    <citation type="submission" date="2020-10" db="EMBL/GenBank/DDBJ databases">
        <authorList>
            <person name="Gilroy R."/>
        </authorList>
    </citation>
    <scope>NUCLEOTIDE SEQUENCE</scope>
    <source>
        <strain evidence="3">7293</strain>
    </source>
</reference>
<evidence type="ECO:0000259" key="2">
    <source>
        <dbReference type="Pfam" id="PF00582"/>
    </source>
</evidence>
<dbReference type="Proteomes" id="UP000823615">
    <property type="component" value="Unassembled WGS sequence"/>
</dbReference>
<dbReference type="PANTHER" id="PTHR46268:SF6">
    <property type="entry name" value="UNIVERSAL STRESS PROTEIN UP12"/>
    <property type="match status" value="1"/>
</dbReference>
<reference evidence="3" key="2">
    <citation type="journal article" date="2021" name="PeerJ">
        <title>Extensive microbial diversity within the chicken gut microbiome revealed by metagenomics and culture.</title>
        <authorList>
            <person name="Gilroy R."/>
            <person name="Ravi A."/>
            <person name="Getino M."/>
            <person name="Pursley I."/>
            <person name="Horton D.L."/>
            <person name="Alikhan N.F."/>
            <person name="Baker D."/>
            <person name="Gharbi K."/>
            <person name="Hall N."/>
            <person name="Watson M."/>
            <person name="Adriaenssens E.M."/>
            <person name="Foster-Nyarko E."/>
            <person name="Jarju S."/>
            <person name="Secka A."/>
            <person name="Antonio M."/>
            <person name="Oren A."/>
            <person name="Chaudhuri R.R."/>
            <person name="La Ragione R."/>
            <person name="Hildebrand F."/>
            <person name="Pallen M.J."/>
        </authorList>
    </citation>
    <scope>NUCLEOTIDE SEQUENCE</scope>
    <source>
        <strain evidence="3">7293</strain>
    </source>
</reference>
<accession>A0A9D9E2P7</accession>
<gene>
    <name evidence="3" type="ORF">IAA97_03390</name>
</gene>
<organism evidence="3 4">
    <name type="scientific">Candidatus Ornithospirochaeta stercoripullorum</name>
    <dbReference type="NCBI Taxonomy" id="2840899"/>
    <lineage>
        <taxon>Bacteria</taxon>
        <taxon>Pseudomonadati</taxon>
        <taxon>Spirochaetota</taxon>
        <taxon>Spirochaetia</taxon>
        <taxon>Spirochaetales</taxon>
        <taxon>Spirochaetaceae</taxon>
        <taxon>Spirochaetaceae incertae sedis</taxon>
        <taxon>Candidatus Ornithospirochaeta</taxon>
    </lineage>
</organism>
<dbReference type="PRINTS" id="PR01438">
    <property type="entry name" value="UNVRSLSTRESS"/>
</dbReference>
<comment type="caution">
    <text evidence="3">The sequence shown here is derived from an EMBL/GenBank/DDBJ whole genome shotgun (WGS) entry which is preliminary data.</text>
</comment>
<evidence type="ECO:0000313" key="4">
    <source>
        <dbReference type="Proteomes" id="UP000823615"/>
    </source>
</evidence>
<proteinExistence type="inferred from homology"/>
<dbReference type="Gene3D" id="3.40.50.620">
    <property type="entry name" value="HUPs"/>
    <property type="match status" value="1"/>
</dbReference>
<feature type="domain" description="UspA" evidence="2">
    <location>
        <begin position="6"/>
        <end position="150"/>
    </location>
</feature>
<protein>
    <submittedName>
        <fullName evidence="3">Universal stress protein</fullName>
    </submittedName>
</protein>
<dbReference type="InterPro" id="IPR006016">
    <property type="entry name" value="UspA"/>
</dbReference>
<dbReference type="Pfam" id="PF00582">
    <property type="entry name" value="Usp"/>
    <property type="match status" value="1"/>
</dbReference>
<dbReference type="SUPFAM" id="SSF52402">
    <property type="entry name" value="Adenine nucleotide alpha hydrolases-like"/>
    <property type="match status" value="1"/>
</dbReference>
<dbReference type="CDD" id="cd00293">
    <property type="entry name" value="USP-like"/>
    <property type="match status" value="1"/>
</dbReference>
<sequence length="163" mass="18207">MGKAPYHSILVYLDGSEGSMTAAMYAILLASSSNAKLHAVYVVNTKALGDLVRARIFIDQEKNEFLEDLKKDAGRHIRHTERLAASKDVEIITASLEGSPHKEILSYIKKNDIDLLVLGPVNAIRSRRDELTGENDRMLRTSPCPVVVVRDADDSIWQQFEEV</sequence>
<comment type="similarity">
    <text evidence="1">Belongs to the universal stress protein A family.</text>
</comment>
<dbReference type="AlphaFoldDB" id="A0A9D9E2P7"/>
<evidence type="ECO:0000256" key="1">
    <source>
        <dbReference type="ARBA" id="ARBA00008791"/>
    </source>
</evidence>
<dbReference type="InterPro" id="IPR006015">
    <property type="entry name" value="Universal_stress_UspA"/>
</dbReference>
<dbReference type="InterPro" id="IPR014729">
    <property type="entry name" value="Rossmann-like_a/b/a_fold"/>
</dbReference>
<dbReference type="EMBL" id="JADIMT010000044">
    <property type="protein sequence ID" value="MBO8436004.1"/>
    <property type="molecule type" value="Genomic_DNA"/>
</dbReference>
<evidence type="ECO:0000313" key="3">
    <source>
        <dbReference type="EMBL" id="MBO8436004.1"/>
    </source>
</evidence>
<name>A0A9D9E2P7_9SPIO</name>
<dbReference type="PANTHER" id="PTHR46268">
    <property type="entry name" value="STRESS RESPONSE PROTEIN NHAX"/>
    <property type="match status" value="1"/>
</dbReference>